<dbReference type="AlphaFoldDB" id="A0A845AJQ1"/>
<evidence type="ECO:0000313" key="5">
    <source>
        <dbReference type="Proteomes" id="UP000446786"/>
    </source>
</evidence>
<dbReference type="PANTHER" id="PTHR35562:SF2">
    <property type="entry name" value="DNA ENDONUCLEASE SMRA-RELATED"/>
    <property type="match status" value="1"/>
</dbReference>
<name>A0A845AJQ1_9SPHN</name>
<gene>
    <name evidence="3" type="ORF">GRI94_01450</name>
    <name evidence="4" type="ORF">GRI94_15540</name>
</gene>
<evidence type="ECO:0000259" key="2">
    <source>
        <dbReference type="PROSITE" id="PS50828"/>
    </source>
</evidence>
<dbReference type="OrthoDB" id="7165597at2"/>
<proteinExistence type="predicted"/>
<dbReference type="InterPro" id="IPR002625">
    <property type="entry name" value="Smr_dom"/>
</dbReference>
<dbReference type="PANTHER" id="PTHR35562">
    <property type="entry name" value="DNA ENDONUCLEASE SMRA-RELATED"/>
    <property type="match status" value="1"/>
</dbReference>
<protein>
    <submittedName>
        <fullName evidence="3">DNA mismatch repair protein MutS</fullName>
    </submittedName>
</protein>
<evidence type="ECO:0000313" key="4">
    <source>
        <dbReference type="EMBL" id="MXP33240.1"/>
    </source>
</evidence>
<dbReference type="PROSITE" id="PS50828">
    <property type="entry name" value="SMR"/>
    <property type="match status" value="1"/>
</dbReference>
<organism evidence="3 5">
    <name type="scientific">Parerythrobacter jejuensis</name>
    <dbReference type="NCBI Taxonomy" id="795812"/>
    <lineage>
        <taxon>Bacteria</taxon>
        <taxon>Pseudomonadati</taxon>
        <taxon>Pseudomonadota</taxon>
        <taxon>Alphaproteobacteria</taxon>
        <taxon>Sphingomonadales</taxon>
        <taxon>Erythrobacteraceae</taxon>
        <taxon>Parerythrobacter</taxon>
    </lineage>
</organism>
<evidence type="ECO:0000313" key="3">
    <source>
        <dbReference type="EMBL" id="MXP30480.1"/>
    </source>
</evidence>
<feature type="region of interest" description="Disordered" evidence="1">
    <location>
        <begin position="29"/>
        <end position="78"/>
    </location>
</feature>
<dbReference type="InterPro" id="IPR036063">
    <property type="entry name" value="Smr_dom_sf"/>
</dbReference>
<dbReference type="Pfam" id="PF01713">
    <property type="entry name" value="Smr"/>
    <property type="match status" value="1"/>
</dbReference>
<dbReference type="Proteomes" id="UP000446786">
    <property type="component" value="Unassembled WGS sequence"/>
</dbReference>
<feature type="compositionally biased region" description="Low complexity" evidence="1">
    <location>
        <begin position="56"/>
        <end position="67"/>
    </location>
</feature>
<evidence type="ECO:0000256" key="1">
    <source>
        <dbReference type="SAM" id="MobiDB-lite"/>
    </source>
</evidence>
<sequence length="187" mass="19992">MTHPRGLSDAEATVWEKLAATVEPIHPASVAATKIDAPPRPMPKPAARRKTPKPSAPAVPAAPAVAARGRNPVGNLDGHWDKRLKGGEITPDLSLDLHDHGLDAAYSRLMAGMEQARSIGARVVLVVTGKARPVDPADRATRRGAIRAKILDWLAASEHGESIAAIRKAHRRHGGDGALYVVLRRQR</sequence>
<dbReference type="EMBL" id="WTYE01000001">
    <property type="protein sequence ID" value="MXP30480.1"/>
    <property type="molecule type" value="Genomic_DNA"/>
</dbReference>
<dbReference type="Gene3D" id="3.30.1370.110">
    <property type="match status" value="1"/>
</dbReference>
<dbReference type="EMBL" id="WTYE01000001">
    <property type="protein sequence ID" value="MXP33240.1"/>
    <property type="molecule type" value="Genomic_DNA"/>
</dbReference>
<reference evidence="3 5" key="1">
    <citation type="submission" date="2019-12" db="EMBL/GenBank/DDBJ databases">
        <title>Genomic-based taxomic classification of the family Erythrobacteraceae.</title>
        <authorList>
            <person name="Xu L."/>
        </authorList>
    </citation>
    <scope>NUCLEOTIDE SEQUENCE [LARGE SCALE GENOMIC DNA]</scope>
    <source>
        <strain evidence="3 5">JCM 16677</strain>
    </source>
</reference>
<dbReference type="RefSeq" id="WP_160778022.1">
    <property type="nucleotide sequence ID" value="NZ_BAAAZF010000001.1"/>
</dbReference>
<dbReference type="SUPFAM" id="SSF160443">
    <property type="entry name" value="SMR domain-like"/>
    <property type="match status" value="1"/>
</dbReference>
<comment type="caution">
    <text evidence="3">The sequence shown here is derived from an EMBL/GenBank/DDBJ whole genome shotgun (WGS) entry which is preliminary data.</text>
</comment>
<keyword evidence="5" id="KW-1185">Reference proteome</keyword>
<feature type="domain" description="Smr" evidence="2">
    <location>
        <begin position="95"/>
        <end position="184"/>
    </location>
</feature>
<accession>A0A845AJQ1</accession>